<dbReference type="OrthoDB" id="539213at2759"/>
<feature type="repeat" description="ANK" evidence="1">
    <location>
        <begin position="73"/>
        <end position="105"/>
    </location>
</feature>
<feature type="repeat" description="ANK" evidence="1">
    <location>
        <begin position="106"/>
        <end position="138"/>
    </location>
</feature>
<feature type="compositionally biased region" description="Polar residues" evidence="3">
    <location>
        <begin position="714"/>
        <end position="723"/>
    </location>
</feature>
<evidence type="ECO:0000256" key="3">
    <source>
        <dbReference type="SAM" id="MobiDB-lite"/>
    </source>
</evidence>
<feature type="compositionally biased region" description="Basic residues" evidence="3">
    <location>
        <begin position="620"/>
        <end position="634"/>
    </location>
</feature>
<dbReference type="RefSeq" id="XP_055867503.1">
    <property type="nucleotide sequence ID" value="XM_056011528.1"/>
</dbReference>
<dbReference type="InterPro" id="IPR036770">
    <property type="entry name" value="Ankyrin_rpt-contain_sf"/>
</dbReference>
<keyword evidence="5" id="KW-1185">Reference proteome</keyword>
<feature type="repeat" description="ANK" evidence="1">
    <location>
        <begin position="173"/>
        <end position="205"/>
    </location>
</feature>
<dbReference type="PANTHER" id="PTHR24184">
    <property type="entry name" value="SI:CH211-189E2.2"/>
    <property type="match status" value="1"/>
</dbReference>
<dbReference type="InterPro" id="IPR047238">
    <property type="entry name" value="ANKS3_SAM"/>
</dbReference>
<proteinExistence type="predicted"/>
<feature type="coiled-coil region" evidence="2">
    <location>
        <begin position="867"/>
        <end position="901"/>
    </location>
</feature>
<feature type="compositionally biased region" description="Basic and acidic residues" evidence="3">
    <location>
        <begin position="309"/>
        <end position="322"/>
    </location>
</feature>
<dbReference type="InterPro" id="IPR001660">
    <property type="entry name" value="SAM"/>
</dbReference>
<dbReference type="Gene3D" id="1.10.150.50">
    <property type="entry name" value="Transcription Factor, Ets-1"/>
    <property type="match status" value="1"/>
</dbReference>
<evidence type="ECO:0000256" key="1">
    <source>
        <dbReference type="PROSITE-ProRule" id="PRU00023"/>
    </source>
</evidence>
<dbReference type="GeneID" id="106070715"/>
<dbReference type="Proteomes" id="UP001165740">
    <property type="component" value="Chromosome 14"/>
</dbReference>
<dbReference type="Gene3D" id="1.25.40.20">
    <property type="entry name" value="Ankyrin repeat-containing domain"/>
    <property type="match status" value="1"/>
</dbReference>
<dbReference type="PROSITE" id="PS50297">
    <property type="entry name" value="ANK_REP_REGION"/>
    <property type="match status" value="4"/>
</dbReference>
<evidence type="ECO:0000313" key="6">
    <source>
        <dbReference type="RefSeq" id="XP_055867502.1"/>
    </source>
</evidence>
<dbReference type="SMART" id="SM00248">
    <property type="entry name" value="ANK"/>
    <property type="match status" value="5"/>
</dbReference>
<reference evidence="6 7" key="1">
    <citation type="submission" date="2025-04" db="UniProtKB">
        <authorList>
            <consortium name="RefSeq"/>
        </authorList>
    </citation>
    <scope>IDENTIFICATION</scope>
</reference>
<feature type="domain" description="SAM" evidence="4">
    <location>
        <begin position="791"/>
        <end position="854"/>
    </location>
</feature>
<dbReference type="PROSITE" id="PS50105">
    <property type="entry name" value="SAM_DOMAIN"/>
    <property type="match status" value="1"/>
</dbReference>
<dbReference type="SUPFAM" id="SSF48403">
    <property type="entry name" value="Ankyrin repeat"/>
    <property type="match status" value="1"/>
</dbReference>
<accession>A0A9W2YXR0</accession>
<dbReference type="SUPFAM" id="SSF47769">
    <property type="entry name" value="SAM/Pointed domain"/>
    <property type="match status" value="1"/>
</dbReference>
<dbReference type="InterPro" id="IPR002110">
    <property type="entry name" value="Ankyrin_rpt"/>
</dbReference>
<dbReference type="InterPro" id="IPR013761">
    <property type="entry name" value="SAM/pointed_sf"/>
</dbReference>
<feature type="region of interest" description="Disordered" evidence="3">
    <location>
        <begin position="546"/>
        <end position="573"/>
    </location>
</feature>
<feature type="compositionally biased region" description="Basic and acidic residues" evidence="3">
    <location>
        <begin position="329"/>
        <end position="341"/>
    </location>
</feature>
<dbReference type="Pfam" id="PF00536">
    <property type="entry name" value="SAM_1"/>
    <property type="match status" value="1"/>
</dbReference>
<dbReference type="CDD" id="cd09519">
    <property type="entry name" value="SAM_ANKS3"/>
    <property type="match status" value="1"/>
</dbReference>
<dbReference type="AlphaFoldDB" id="A0A9W2YXR0"/>
<evidence type="ECO:0000313" key="5">
    <source>
        <dbReference type="Proteomes" id="UP001165740"/>
    </source>
</evidence>
<gene>
    <name evidence="6 7" type="primary">LOC106070715</name>
</gene>
<dbReference type="GO" id="GO:0005929">
    <property type="term" value="C:cilium"/>
    <property type="evidence" value="ECO:0007669"/>
    <property type="project" value="TreeGrafter"/>
</dbReference>
<sequence length="1035" mass="114418">MSSELSFETSDEASENELLERSLSVWRGSCAIEWEDFTPIALDIHTACSIGHFEYVRSIILSGDGQKDRKNRGGWTPLMYACYIGHDNIVNLLIKEGCNMNMKNPRGHTPLMLAASCGNEGVAHLLVRNRAYLEVVDNNGWTALFHATYAGHQNFVAYLLEVGANKDAIEPITGMTPFMVAAAEGHEIIVQLFLQHGVNVNVRAQNGHVARSLAILNGHIKVVGLIDNHRMPISSLRSEPGLELYAGGEVGLNKHQRTRQLGLKSQGPSIRDGPEAIARMIDRTRLADTSEYIGSHVPKGYVSFPTVGGEEKEETKLSHRDVTSPINPDDYKDSSSSREFDDFNDDSNAFTKTGAITIKSSSSSSGGLVAALGLSRDGSLDSDDSHSYELTTSSSEDILENKYGCHLPNPSPFPRDKRLNVKKGRSSRTLPVLERGDIPSVRQDQINNTGDVLHGAGAIPSLQDNFQSGQSFEVTSQSHDNVSADNRQVLPKENMSQVEIVNRYLKNLIRNNSEKHTNQYLGFEENQWASDDQQLEKYADGLDQHQNLPELSSQPKISITKPTSTISPKDINTETPDAAALDELKLGSDFMNNVTVSDSKPHVINAPGYNPNPPKDASHPRTHHHPQLNHHHPLHNRYNHSPVSSVQDNYCGIVGGNVRMSGGQFSVPPIGYNIPSYFYNDMASASSQSQLLPDLQPATSVNPLSHLMGIFSDGTPSTAQGPENSKHHNLTDQNHSSIKPPGQEPPTLHPPCHDNALYCPPHATVTLPGHSTAQPVSGMLQWPDERGVNLDSPKDLNEMLSQLGLTKYMDKFEEQDVDLQVFLSLTDNDLKEIGIKLFGPRKKMTNAIARWHSNAPIASNSLEQAYADRLEGEMQEMAIQLNQAYENEENLKAQLLQEQQLRSVTESCLMEERSSWEQARQTLLETRNKMRFMGELLSRIRHHQKEWKKYLESCNKLGKNETELGNSKINGSTDCASEVHSGAATEVHSGSLCFQLVKRSESCLKEMQQTLASLVQSADRILKSTHSLSVGKDLT</sequence>
<feature type="region of interest" description="Disordered" evidence="3">
    <location>
        <begin position="608"/>
        <end position="634"/>
    </location>
</feature>
<dbReference type="SMART" id="SM00454">
    <property type="entry name" value="SAM"/>
    <property type="match status" value="1"/>
</dbReference>
<dbReference type="Pfam" id="PF00023">
    <property type="entry name" value="Ank"/>
    <property type="match status" value="1"/>
</dbReference>
<dbReference type="Pfam" id="PF12796">
    <property type="entry name" value="Ank_2"/>
    <property type="match status" value="1"/>
</dbReference>
<dbReference type="PROSITE" id="PS50088">
    <property type="entry name" value="ANK_REPEAT"/>
    <property type="match status" value="4"/>
</dbReference>
<feature type="region of interest" description="Disordered" evidence="3">
    <location>
        <begin position="712"/>
        <end position="751"/>
    </location>
</feature>
<evidence type="ECO:0000256" key="2">
    <source>
        <dbReference type="SAM" id="Coils"/>
    </source>
</evidence>
<protein>
    <submittedName>
        <fullName evidence="6 7">Ankyrin repeat and SAM domain-containing protein 3-like</fullName>
    </submittedName>
</protein>
<evidence type="ECO:0000259" key="4">
    <source>
        <dbReference type="PROSITE" id="PS50105"/>
    </source>
</evidence>
<name>A0A9W2YXR0_BIOGL</name>
<feature type="repeat" description="ANK" evidence="1">
    <location>
        <begin position="139"/>
        <end position="171"/>
    </location>
</feature>
<dbReference type="RefSeq" id="XP_055867502.1">
    <property type="nucleotide sequence ID" value="XM_056011527.1"/>
</dbReference>
<dbReference type="PANTHER" id="PTHR24184:SF6">
    <property type="entry name" value="ANKYRIN REPEAT AND SAM DOMAIN-CONTAINING PROTEIN 3"/>
    <property type="match status" value="1"/>
</dbReference>
<keyword evidence="2" id="KW-0175">Coiled coil</keyword>
<organism evidence="5 7">
    <name type="scientific">Biomphalaria glabrata</name>
    <name type="common">Bloodfluke planorb</name>
    <name type="synonym">Freshwater snail</name>
    <dbReference type="NCBI Taxonomy" id="6526"/>
    <lineage>
        <taxon>Eukaryota</taxon>
        <taxon>Metazoa</taxon>
        <taxon>Spiralia</taxon>
        <taxon>Lophotrochozoa</taxon>
        <taxon>Mollusca</taxon>
        <taxon>Gastropoda</taxon>
        <taxon>Heterobranchia</taxon>
        <taxon>Euthyneura</taxon>
        <taxon>Panpulmonata</taxon>
        <taxon>Hygrophila</taxon>
        <taxon>Lymnaeoidea</taxon>
        <taxon>Planorbidae</taxon>
        <taxon>Biomphalaria</taxon>
    </lineage>
</organism>
<feature type="compositionally biased region" description="Polar residues" evidence="3">
    <location>
        <begin position="546"/>
        <end position="567"/>
    </location>
</feature>
<keyword evidence="1" id="KW-0040">ANK repeat</keyword>
<dbReference type="OMA" id="ACYIGHE"/>
<evidence type="ECO:0000313" key="7">
    <source>
        <dbReference type="RefSeq" id="XP_055867503.1"/>
    </source>
</evidence>
<feature type="region of interest" description="Disordered" evidence="3">
    <location>
        <begin position="305"/>
        <end position="345"/>
    </location>
</feature>